<dbReference type="InterPro" id="IPR036881">
    <property type="entry name" value="Glyco_hydro_3_C_sf"/>
</dbReference>
<protein>
    <submittedName>
        <fullName evidence="5">Beta-glucosidase</fullName>
    </submittedName>
</protein>
<evidence type="ECO:0000256" key="1">
    <source>
        <dbReference type="ARBA" id="ARBA00005336"/>
    </source>
</evidence>
<accession>A0A543CU84</accession>
<dbReference type="InterPro" id="IPR026891">
    <property type="entry name" value="Fn3-like"/>
</dbReference>
<dbReference type="SMART" id="SM01217">
    <property type="entry name" value="Fn3_like"/>
    <property type="match status" value="1"/>
</dbReference>
<feature type="region of interest" description="Disordered" evidence="3">
    <location>
        <begin position="519"/>
        <end position="540"/>
    </location>
</feature>
<dbReference type="Pfam" id="PF00933">
    <property type="entry name" value="Glyco_hydro_3"/>
    <property type="match status" value="1"/>
</dbReference>
<keyword evidence="6" id="KW-1185">Reference proteome</keyword>
<dbReference type="InterPro" id="IPR036962">
    <property type="entry name" value="Glyco_hydro_3_N_sf"/>
</dbReference>
<dbReference type="InterPro" id="IPR013783">
    <property type="entry name" value="Ig-like_fold"/>
</dbReference>
<evidence type="ECO:0000313" key="6">
    <source>
        <dbReference type="Proteomes" id="UP000316096"/>
    </source>
</evidence>
<dbReference type="InterPro" id="IPR050288">
    <property type="entry name" value="Cellulose_deg_GH3"/>
</dbReference>
<dbReference type="SUPFAM" id="SSF51445">
    <property type="entry name" value="(Trans)glycosidases"/>
    <property type="match status" value="1"/>
</dbReference>
<dbReference type="RefSeq" id="WP_185792476.1">
    <property type="nucleotide sequence ID" value="NZ_VFOZ01000001.1"/>
</dbReference>
<comment type="similarity">
    <text evidence="1">Belongs to the glycosyl hydrolase 3 family.</text>
</comment>
<dbReference type="GO" id="GO:0005975">
    <property type="term" value="P:carbohydrate metabolic process"/>
    <property type="evidence" value="ECO:0007669"/>
    <property type="project" value="InterPro"/>
</dbReference>
<dbReference type="PROSITE" id="PS51318">
    <property type="entry name" value="TAT"/>
    <property type="match status" value="1"/>
</dbReference>
<dbReference type="Pfam" id="PF01915">
    <property type="entry name" value="Glyco_hydro_3_C"/>
    <property type="match status" value="1"/>
</dbReference>
<dbReference type="Pfam" id="PF14310">
    <property type="entry name" value="Fn3-like"/>
    <property type="match status" value="1"/>
</dbReference>
<gene>
    <name evidence="5" type="ORF">FB559_6326</name>
</gene>
<dbReference type="Gene3D" id="3.40.50.1700">
    <property type="entry name" value="Glycoside hydrolase family 3 C-terminal domain"/>
    <property type="match status" value="2"/>
</dbReference>
<comment type="caution">
    <text evidence="5">The sequence shown here is derived from an EMBL/GenBank/DDBJ whole genome shotgun (WGS) entry which is preliminary data.</text>
</comment>
<dbReference type="PROSITE" id="PS51820">
    <property type="entry name" value="PA14"/>
    <property type="match status" value="1"/>
</dbReference>
<dbReference type="GO" id="GO:0004553">
    <property type="term" value="F:hydrolase activity, hydrolyzing O-glycosyl compounds"/>
    <property type="evidence" value="ECO:0007669"/>
    <property type="project" value="InterPro"/>
</dbReference>
<evidence type="ECO:0000256" key="3">
    <source>
        <dbReference type="SAM" id="MobiDB-lite"/>
    </source>
</evidence>
<dbReference type="PANTHER" id="PTHR42715">
    <property type="entry name" value="BETA-GLUCOSIDASE"/>
    <property type="match status" value="1"/>
</dbReference>
<keyword evidence="2" id="KW-0378">Hydrolase</keyword>
<feature type="domain" description="PA14" evidence="4">
    <location>
        <begin position="507"/>
        <end position="678"/>
    </location>
</feature>
<evidence type="ECO:0000259" key="4">
    <source>
        <dbReference type="PROSITE" id="PS51820"/>
    </source>
</evidence>
<dbReference type="PRINTS" id="PR00133">
    <property type="entry name" value="GLHYDRLASE3"/>
</dbReference>
<evidence type="ECO:0000256" key="2">
    <source>
        <dbReference type="ARBA" id="ARBA00022801"/>
    </source>
</evidence>
<dbReference type="InterPro" id="IPR037524">
    <property type="entry name" value="PA14/GLEYA"/>
</dbReference>
<dbReference type="PANTHER" id="PTHR42715:SF10">
    <property type="entry name" value="BETA-GLUCOSIDASE"/>
    <property type="match status" value="1"/>
</dbReference>
<dbReference type="Proteomes" id="UP000316096">
    <property type="component" value="Unassembled WGS sequence"/>
</dbReference>
<dbReference type="EMBL" id="VFOZ01000001">
    <property type="protein sequence ID" value="TQM00611.1"/>
    <property type="molecule type" value="Genomic_DNA"/>
</dbReference>
<dbReference type="Gene3D" id="2.60.40.10">
    <property type="entry name" value="Immunoglobulins"/>
    <property type="match status" value="1"/>
</dbReference>
<organism evidence="5 6">
    <name type="scientific">Actinoallomurus bryophytorum</name>
    <dbReference type="NCBI Taxonomy" id="1490222"/>
    <lineage>
        <taxon>Bacteria</taxon>
        <taxon>Bacillati</taxon>
        <taxon>Actinomycetota</taxon>
        <taxon>Actinomycetes</taxon>
        <taxon>Streptosporangiales</taxon>
        <taxon>Thermomonosporaceae</taxon>
        <taxon>Actinoallomurus</taxon>
    </lineage>
</organism>
<reference evidence="5 6" key="1">
    <citation type="submission" date="2019-06" db="EMBL/GenBank/DDBJ databases">
        <title>Sequencing the genomes of 1000 actinobacteria strains.</title>
        <authorList>
            <person name="Klenk H.-P."/>
        </authorList>
    </citation>
    <scope>NUCLEOTIDE SEQUENCE [LARGE SCALE GENOMIC DNA]</scope>
    <source>
        <strain evidence="5 6">DSM 102200</strain>
    </source>
</reference>
<dbReference type="Gene3D" id="3.20.20.300">
    <property type="entry name" value="Glycoside hydrolase, family 3, N-terminal domain"/>
    <property type="match status" value="1"/>
</dbReference>
<dbReference type="InterPro" id="IPR017853">
    <property type="entry name" value="GH"/>
</dbReference>
<dbReference type="InterPro" id="IPR006311">
    <property type="entry name" value="TAT_signal"/>
</dbReference>
<dbReference type="InterPro" id="IPR002772">
    <property type="entry name" value="Glyco_hydro_3_C"/>
</dbReference>
<name>A0A543CU84_9ACTN</name>
<sequence>MPASSVSPLLYGRTRRALVMAAAILLTVLGLGLRPAAAEARPSSYAWGKGTLTGPELRALVSQMTLPEKIGMVHGSADTTCSTTLPEGCVGQAGWIPGVARIGVPPLRMTDGPAGVRLGHVETAMPAPVGLAATFDTGAARTYGKTVGAAGRATGQDVWLGPMINQVSYPTAGRNFETLGEDPYLAGRLAAEEVTGAQSQGLVAELKHYIQNDFENGRGATSVAIDDQTFHETELVAFEAGIKAGAGSIMCSYNRINDIYGCGDDDTLIKVLRQQLAFTGFVQSDWGAVHKITDLVNGTDIEQPSGRNLTEAALTDAVTGGTPEVAATADFPAYPAISADRWKSALDTAIFHILSTMNEAGLLEGTQYGSHFDGTPVPWVPARPSLASLRASDAATARSVAAGSATLLRDKGHILPLSRAGASKGLVVMGPTAIAPYYGGGGSAHVTPYDGSAGPYEAIKAHAGSAVSYVPGYDLDGRTVPSSALTAPDPAANYPDWTLTPADAEFAGQHGLLRQQTTTDPVASGAQPVLATGGAPDRLDTTVDRSGGTALPPGTAWRWSGLLTAPADPGGTGWQLKVAVQNQAGAQLFVDGLATTSRPINIGAYPTAPSSSYASLGEAARSHDPADPGLQQATYSVNLTAGQQLHLDLRVTAGAKPTDVRLRWVPPDNQAQAIAKAVSAAKSAKTAVIFAYDEGTEGSDRGGSDQAAGLSLAGYQNDLIKAVAQANPDTVVVLNTGDAVLMPWAGDVKAILEMWYPGQEGGAATGDVLFGRVDPGGRLPITFPASAQQTPMYDPTCTDTSATGNCPMYPGVVGPSPFLPGATTSYRTITGMKVNGIYEGYRWYDKKDIAPLYPFGHGLSYTGFAYGGLRTAPTRSGGLVASFNVTNTGAVRGSETPQVYLGPSSAMPANVQQAVAKLVGFERISLAPHQTRHITVHVDREQLSSWSTARNGWQLGPGKRTLWIGSSSRDRRLHTTVDLR</sequence>
<proteinExistence type="inferred from homology"/>
<dbReference type="InterPro" id="IPR001764">
    <property type="entry name" value="Glyco_hydro_3_N"/>
</dbReference>
<evidence type="ECO:0000313" key="5">
    <source>
        <dbReference type="EMBL" id="TQM00611.1"/>
    </source>
</evidence>
<dbReference type="SUPFAM" id="SSF52279">
    <property type="entry name" value="Beta-D-glucan exohydrolase, C-terminal domain"/>
    <property type="match status" value="1"/>
</dbReference>
<dbReference type="AlphaFoldDB" id="A0A543CU84"/>